<name>A0A2T4IDZ4_9RHOO</name>
<dbReference type="InterPro" id="IPR019236">
    <property type="entry name" value="APP1_cat"/>
</dbReference>
<protein>
    <recommendedName>
        <fullName evidence="2">Phosphatidate phosphatase APP1 catalytic domain-containing protein</fullName>
    </recommendedName>
</protein>
<feature type="signal peptide" evidence="1">
    <location>
        <begin position="1"/>
        <end position="22"/>
    </location>
</feature>
<dbReference type="Proteomes" id="UP000241193">
    <property type="component" value="Unassembled WGS sequence"/>
</dbReference>
<keyword evidence="4" id="KW-1185">Reference proteome</keyword>
<evidence type="ECO:0000256" key="1">
    <source>
        <dbReference type="SAM" id="SignalP"/>
    </source>
</evidence>
<accession>A0A2T4IDZ4</accession>
<feature type="domain" description="Phosphatidate phosphatase APP1 catalytic" evidence="2">
    <location>
        <begin position="139"/>
        <end position="293"/>
    </location>
</feature>
<evidence type="ECO:0000259" key="2">
    <source>
        <dbReference type="Pfam" id="PF09949"/>
    </source>
</evidence>
<feature type="chain" id="PRO_5015412545" description="Phosphatidate phosphatase APP1 catalytic domain-containing protein" evidence="1">
    <location>
        <begin position="23"/>
        <end position="323"/>
    </location>
</feature>
<keyword evidence="1" id="KW-0732">Signal</keyword>
<dbReference type="RefSeq" id="WP_107493943.1">
    <property type="nucleotide sequence ID" value="NZ_PZKC01000009.1"/>
</dbReference>
<proteinExistence type="predicted"/>
<evidence type="ECO:0000313" key="4">
    <source>
        <dbReference type="Proteomes" id="UP000241193"/>
    </source>
</evidence>
<dbReference type="PANTHER" id="PTHR28208:SF3">
    <property type="entry name" value="PHOSPHATIDATE PHOSPHATASE APP1"/>
    <property type="match status" value="1"/>
</dbReference>
<evidence type="ECO:0000313" key="3">
    <source>
        <dbReference type="EMBL" id="PTD95980.1"/>
    </source>
</evidence>
<reference evidence="3 4" key="2">
    <citation type="submission" date="2018-04" db="EMBL/GenBank/DDBJ databases">
        <title>Thauera lacus sp. nov., isolated from an saline lake in Inner Mongolia, China.</title>
        <authorList>
            <person name="Liang Q.-Y."/>
        </authorList>
    </citation>
    <scope>NUCLEOTIDE SEQUENCE [LARGE SCALE GENOMIC DNA]</scope>
    <source>
        <strain evidence="3 4">D20</strain>
    </source>
</reference>
<reference evidence="3 4" key="1">
    <citation type="submission" date="2018-03" db="EMBL/GenBank/DDBJ databases">
        <authorList>
            <person name="Keele B.F."/>
        </authorList>
    </citation>
    <scope>NUCLEOTIDE SEQUENCE [LARGE SCALE GENOMIC DNA]</scope>
    <source>
        <strain evidence="3 4">D20</strain>
    </source>
</reference>
<sequence>MKRWLAPALLAVAAAAVLPLSAGEGDRIVLYPAYGDGDTCIVEGRVIATREYAEVGDDDGRLRNLRRNLGWLINDERKGVAVEVELGGHRLQTRSDREGYFRVDARLALLPGWHEVRARSAAGEGAGTLLVVSRENALGLISDVDDTILVSEVTRKARLLANSLLANAAQREAVAGMAVLYAQTLATNADPSSAPLFYLSASPRQLHEPISDFVARNGFPAGVLITKRVTNDRSSEPLFDQFAYKIRHIEDILARLPWVRFILVGDDGERDPEVYEWLQRHYPERIAAVWIRRVSPGADDMPLHDAQQDLAALLGGVDMEPAP</sequence>
<dbReference type="InterPro" id="IPR052935">
    <property type="entry name" value="Mg2+_PAP"/>
</dbReference>
<dbReference type="AlphaFoldDB" id="A0A2T4IDZ4"/>
<dbReference type="GO" id="GO:0008195">
    <property type="term" value="F:phosphatidate phosphatase activity"/>
    <property type="evidence" value="ECO:0007669"/>
    <property type="project" value="InterPro"/>
</dbReference>
<dbReference type="OrthoDB" id="9789875at2"/>
<dbReference type="PANTHER" id="PTHR28208">
    <property type="entry name" value="PHOSPHATIDATE PHOSPHATASE APP1"/>
    <property type="match status" value="1"/>
</dbReference>
<dbReference type="Pfam" id="PF09949">
    <property type="entry name" value="APP1_cat"/>
    <property type="match status" value="1"/>
</dbReference>
<organism evidence="3 4">
    <name type="scientific">Pseudothauera lacus</name>
    <dbReference type="NCBI Taxonomy" id="2136175"/>
    <lineage>
        <taxon>Bacteria</taxon>
        <taxon>Pseudomonadati</taxon>
        <taxon>Pseudomonadota</taxon>
        <taxon>Betaproteobacteria</taxon>
        <taxon>Rhodocyclales</taxon>
        <taxon>Zoogloeaceae</taxon>
        <taxon>Pseudothauera</taxon>
    </lineage>
</organism>
<comment type="caution">
    <text evidence="3">The sequence shown here is derived from an EMBL/GenBank/DDBJ whole genome shotgun (WGS) entry which is preliminary data.</text>
</comment>
<gene>
    <name evidence="3" type="ORF">C8261_11910</name>
</gene>
<dbReference type="EMBL" id="PZKC01000009">
    <property type="protein sequence ID" value="PTD95980.1"/>
    <property type="molecule type" value="Genomic_DNA"/>
</dbReference>